<dbReference type="PROSITE" id="PS00674">
    <property type="entry name" value="AAA"/>
    <property type="match status" value="1"/>
</dbReference>
<feature type="region of interest" description="Disordered" evidence="12">
    <location>
        <begin position="27"/>
        <end position="46"/>
    </location>
</feature>
<name>A0A8S2NXZ5_9BILA</name>
<dbReference type="InterPro" id="IPR003959">
    <property type="entry name" value="ATPase_AAA_core"/>
</dbReference>
<evidence type="ECO:0000256" key="9">
    <source>
        <dbReference type="ARBA" id="ARBA00022942"/>
    </source>
</evidence>
<keyword evidence="9" id="KW-0647">Proteasome</keyword>
<dbReference type="Gene3D" id="3.40.50.300">
    <property type="entry name" value="P-loop containing nucleotide triphosphate hydrolases"/>
    <property type="match status" value="1"/>
</dbReference>
<dbReference type="GO" id="GO:0005524">
    <property type="term" value="F:ATP binding"/>
    <property type="evidence" value="ECO:0007669"/>
    <property type="project" value="UniProtKB-KW"/>
</dbReference>
<reference evidence="14" key="1">
    <citation type="submission" date="2021-02" db="EMBL/GenBank/DDBJ databases">
        <authorList>
            <person name="Nowell W R."/>
        </authorList>
    </citation>
    <scope>NUCLEOTIDE SEQUENCE</scope>
</reference>
<dbReference type="InterPro" id="IPR027417">
    <property type="entry name" value="P-loop_NTPase"/>
</dbReference>
<dbReference type="Gene3D" id="2.40.50.140">
    <property type="entry name" value="Nucleic acid-binding proteins"/>
    <property type="match status" value="1"/>
</dbReference>
<keyword evidence="4" id="KW-0963">Cytoplasm</keyword>
<dbReference type="EMBL" id="CAJOBI010005043">
    <property type="protein sequence ID" value="CAF4020339.1"/>
    <property type="molecule type" value="Genomic_DNA"/>
</dbReference>
<dbReference type="Pfam" id="PF13639">
    <property type="entry name" value="zf-RING_2"/>
    <property type="match status" value="1"/>
</dbReference>
<dbReference type="SUPFAM" id="SSF57850">
    <property type="entry name" value="RING/U-box"/>
    <property type="match status" value="1"/>
</dbReference>
<evidence type="ECO:0000256" key="2">
    <source>
        <dbReference type="ARBA" id="ARBA00006914"/>
    </source>
</evidence>
<evidence type="ECO:0000256" key="12">
    <source>
        <dbReference type="SAM" id="MobiDB-lite"/>
    </source>
</evidence>
<evidence type="ECO:0000313" key="14">
    <source>
        <dbReference type="EMBL" id="CAF4020339.1"/>
    </source>
</evidence>
<keyword evidence="6 11" id="KW-0863">Zinc-finger</keyword>
<dbReference type="Pfam" id="PF00004">
    <property type="entry name" value="AAA"/>
    <property type="match status" value="1"/>
</dbReference>
<keyword evidence="7" id="KW-0862">Zinc</keyword>
<evidence type="ECO:0000256" key="6">
    <source>
        <dbReference type="ARBA" id="ARBA00022771"/>
    </source>
</evidence>
<dbReference type="GO" id="GO:0000502">
    <property type="term" value="C:proteasome complex"/>
    <property type="evidence" value="ECO:0007669"/>
    <property type="project" value="UniProtKB-KW"/>
</dbReference>
<keyword evidence="5" id="KW-0547">Nucleotide-binding</keyword>
<feature type="compositionally biased region" description="Basic and acidic residues" evidence="12">
    <location>
        <begin position="186"/>
        <end position="199"/>
    </location>
</feature>
<dbReference type="PROSITE" id="PS50089">
    <property type="entry name" value="ZF_RING_2"/>
    <property type="match status" value="1"/>
</dbReference>
<evidence type="ECO:0000256" key="10">
    <source>
        <dbReference type="ARBA" id="ARBA00030937"/>
    </source>
</evidence>
<evidence type="ECO:0000256" key="8">
    <source>
        <dbReference type="ARBA" id="ARBA00022840"/>
    </source>
</evidence>
<dbReference type="SUPFAM" id="SSF52540">
    <property type="entry name" value="P-loop containing nucleoside triphosphate hydrolases"/>
    <property type="match status" value="1"/>
</dbReference>
<dbReference type="FunFam" id="3.40.50.300:FF:000027">
    <property type="entry name" value="26S protease regulatory subunit 7"/>
    <property type="match status" value="1"/>
</dbReference>
<dbReference type="InterPro" id="IPR048723">
    <property type="entry name" value="OB_PRS7"/>
</dbReference>
<dbReference type="CDD" id="cd19502">
    <property type="entry name" value="RecA-like_PAN_like"/>
    <property type="match status" value="1"/>
</dbReference>
<keyword evidence="8" id="KW-0067">ATP-binding</keyword>
<dbReference type="InterPro" id="IPR012340">
    <property type="entry name" value="NA-bd_OB-fold"/>
</dbReference>
<proteinExistence type="inferred from homology"/>
<feature type="domain" description="RING-type" evidence="13">
    <location>
        <begin position="297"/>
        <end position="339"/>
    </location>
</feature>
<comment type="subcellular location">
    <subcellularLocation>
        <location evidence="1">Cytoplasm</location>
    </subcellularLocation>
</comment>
<gene>
    <name evidence="14" type="ORF">SMN809_LOCUS12980</name>
</gene>
<organism evidence="14 15">
    <name type="scientific">Rotaria magnacalcarata</name>
    <dbReference type="NCBI Taxonomy" id="392030"/>
    <lineage>
        <taxon>Eukaryota</taxon>
        <taxon>Metazoa</taxon>
        <taxon>Spiralia</taxon>
        <taxon>Gnathifera</taxon>
        <taxon>Rotifera</taxon>
        <taxon>Eurotatoria</taxon>
        <taxon>Bdelloidea</taxon>
        <taxon>Philodinida</taxon>
        <taxon>Philodinidae</taxon>
        <taxon>Rotaria</taxon>
    </lineage>
</organism>
<dbReference type="FunFam" id="1.10.8.60:FF:000005">
    <property type="entry name" value="26S protease regulatory subunit 7"/>
    <property type="match status" value="1"/>
</dbReference>
<accession>A0A8S2NXZ5</accession>
<dbReference type="SMART" id="SM00382">
    <property type="entry name" value="AAA"/>
    <property type="match status" value="1"/>
</dbReference>
<dbReference type="InterPro" id="IPR003593">
    <property type="entry name" value="AAA+_ATPase"/>
</dbReference>
<dbReference type="AlphaFoldDB" id="A0A8S2NXZ5"/>
<comment type="similarity">
    <text evidence="2">Belongs to the AAA ATPase family.</text>
</comment>
<keyword evidence="6 11" id="KW-0479">Metal-binding</keyword>
<dbReference type="InterPro" id="IPR001841">
    <property type="entry name" value="Znf_RING"/>
</dbReference>
<dbReference type="Gene3D" id="3.30.40.10">
    <property type="entry name" value="Zinc/RING finger domain, C3HC4 (zinc finger)"/>
    <property type="match status" value="1"/>
</dbReference>
<dbReference type="PANTHER" id="PTHR23073">
    <property type="entry name" value="26S PROTEASOME REGULATORY SUBUNIT"/>
    <property type="match status" value="1"/>
</dbReference>
<dbReference type="InterPro" id="IPR013083">
    <property type="entry name" value="Znf_RING/FYVE/PHD"/>
</dbReference>
<dbReference type="Pfam" id="PF21236">
    <property type="entry name" value="OB_PRS7"/>
    <property type="match status" value="1"/>
</dbReference>
<protein>
    <recommendedName>
        <fullName evidence="3">26S proteasome regulatory subunit 7</fullName>
    </recommendedName>
    <alternativeName>
        <fullName evidence="10">Proteasome 26S subunit ATPase 2</fullName>
    </alternativeName>
</protein>
<dbReference type="SMART" id="SM00184">
    <property type="entry name" value="RING"/>
    <property type="match status" value="1"/>
</dbReference>
<evidence type="ECO:0000256" key="7">
    <source>
        <dbReference type="ARBA" id="ARBA00022833"/>
    </source>
</evidence>
<dbReference type="Gene3D" id="1.10.8.60">
    <property type="match status" value="1"/>
</dbReference>
<comment type="caution">
    <text evidence="14">The sequence shown here is derived from an EMBL/GenBank/DDBJ whole genome shotgun (WGS) entry which is preliminary data.</text>
</comment>
<dbReference type="GO" id="GO:0008270">
    <property type="term" value="F:zinc ion binding"/>
    <property type="evidence" value="ECO:0007669"/>
    <property type="project" value="UniProtKB-KW"/>
</dbReference>
<dbReference type="InterPro" id="IPR050221">
    <property type="entry name" value="26S_Proteasome_ATPase"/>
</dbReference>
<dbReference type="GO" id="GO:0005737">
    <property type="term" value="C:cytoplasm"/>
    <property type="evidence" value="ECO:0007669"/>
    <property type="project" value="UniProtKB-SubCell"/>
</dbReference>
<evidence type="ECO:0000256" key="4">
    <source>
        <dbReference type="ARBA" id="ARBA00022490"/>
    </source>
</evidence>
<evidence type="ECO:0000256" key="1">
    <source>
        <dbReference type="ARBA" id="ARBA00004496"/>
    </source>
</evidence>
<dbReference type="Pfam" id="PF17862">
    <property type="entry name" value="AAA_lid_3"/>
    <property type="match status" value="1"/>
</dbReference>
<feature type="region of interest" description="Disordered" evidence="12">
    <location>
        <begin position="169"/>
        <end position="200"/>
    </location>
</feature>
<evidence type="ECO:0000256" key="5">
    <source>
        <dbReference type="ARBA" id="ARBA00022741"/>
    </source>
</evidence>
<dbReference type="GO" id="GO:0016887">
    <property type="term" value="F:ATP hydrolysis activity"/>
    <property type="evidence" value="ECO:0007669"/>
    <property type="project" value="InterPro"/>
</dbReference>
<evidence type="ECO:0000256" key="3">
    <source>
        <dbReference type="ARBA" id="ARBA00021111"/>
    </source>
</evidence>
<evidence type="ECO:0000259" key="13">
    <source>
        <dbReference type="PROSITE" id="PS50089"/>
    </source>
</evidence>
<evidence type="ECO:0000256" key="11">
    <source>
        <dbReference type="PROSITE-ProRule" id="PRU00175"/>
    </source>
</evidence>
<dbReference type="InterPro" id="IPR041569">
    <property type="entry name" value="AAA_lid_3"/>
</dbReference>
<feature type="compositionally biased region" description="Polar residues" evidence="12">
    <location>
        <begin position="174"/>
        <end position="184"/>
    </location>
</feature>
<sequence length="702" mass="79374">MPPTNLSSDAISATTLQPIEITIEAHKIESNSNNNDENIGTDDNVAIPSSESTVAADNHSAEEEALEQDDEDYYFTQFLYLDNSDDDSDYFCDNDDNNDECYLTRHLDRKQLSLVDDLEKTKYQRAKRSNKKMNARCQIKTKHAKSIKFNSQNNILYMHHRLVKMVVLDPPSRNHGSGSTSGRPYSSEELRPVPDENRNRKIVPNVQKATIQKPASNVPPNQLIEYTINDYTLQNSISFDDAMIAFLLDMQNRDLSPNDYEMLLRLDECVQRKTVDASALDRLPTTNVSESHLNDLCTICMETYALGQQIKTLPCTHIFHVHCIETYLKEFSVQCPLDNLPLKPERKTTETIFELHFGEQPLQVARCTKIINEGSDDAKYIINVKQFAKFVVDLADTVSPTDIEEGMRVGVDRNKYQIHLPLPPKIDPSVTMMQVEEKPDVTYSDVGGCKEQIEKLREVVELPLLHPEKFVNLGIEPPKGVLLYGPPGTGKTLCARAVANRTDACFIRVIGSELVQKYVGEGARMVRELFEMARGKKACIIFFDEVDAIGGARFDDGAGGDNEVQRTMLELINQLDGFDPRGNIKVLMATNRPDTLDPALVRPGRLDRKVEFNLPDLEGRTHIFKIHTKSMSVEKDIRYELLARLCPNSTGAELRSVCTEAGMFAIRARRKIATEKDFIEAINKVIKAYAKFSSTPRYMTYN</sequence>
<dbReference type="Proteomes" id="UP000676336">
    <property type="component" value="Unassembled WGS sequence"/>
</dbReference>
<evidence type="ECO:0000313" key="15">
    <source>
        <dbReference type="Proteomes" id="UP000676336"/>
    </source>
</evidence>
<dbReference type="InterPro" id="IPR003960">
    <property type="entry name" value="ATPase_AAA_CS"/>
</dbReference>